<dbReference type="PROSITE" id="PS51257">
    <property type="entry name" value="PROKAR_LIPOPROTEIN"/>
    <property type="match status" value="1"/>
</dbReference>
<organism evidence="1 2">
    <name type="scientific">Vibrio hippocampi</name>
    <dbReference type="NCBI Taxonomy" id="654686"/>
    <lineage>
        <taxon>Bacteria</taxon>
        <taxon>Pseudomonadati</taxon>
        <taxon>Pseudomonadota</taxon>
        <taxon>Gammaproteobacteria</taxon>
        <taxon>Vibrionales</taxon>
        <taxon>Vibrionaceae</taxon>
        <taxon>Vibrio</taxon>
    </lineage>
</organism>
<evidence type="ECO:0008006" key="3">
    <source>
        <dbReference type="Google" id="ProtNLM"/>
    </source>
</evidence>
<dbReference type="InterPro" id="IPR021431">
    <property type="entry name" value="DUF3080"/>
</dbReference>
<reference evidence="1" key="1">
    <citation type="submission" date="2021-12" db="EMBL/GenBank/DDBJ databases">
        <authorList>
            <person name="Rodrigo-Torres L."/>
            <person name="Arahal R. D."/>
            <person name="Lucena T."/>
        </authorList>
    </citation>
    <scope>NUCLEOTIDE SEQUENCE</scope>
    <source>
        <strain evidence="1">CECT 8226</strain>
    </source>
</reference>
<evidence type="ECO:0000313" key="1">
    <source>
        <dbReference type="EMBL" id="CAH0526024.1"/>
    </source>
</evidence>
<keyword evidence="2" id="KW-1185">Reference proteome</keyword>
<accession>A0ABM8ZHS9</accession>
<comment type="caution">
    <text evidence="1">The sequence shown here is derived from an EMBL/GenBank/DDBJ whole genome shotgun (WGS) entry which is preliminary data.</text>
</comment>
<dbReference type="EMBL" id="CAKLCM010000002">
    <property type="protein sequence ID" value="CAH0526024.1"/>
    <property type="molecule type" value="Genomic_DNA"/>
</dbReference>
<gene>
    <name evidence="1" type="ORF">VHP8226_01508</name>
</gene>
<proteinExistence type="predicted"/>
<name>A0ABM8ZHS9_9VIBR</name>
<dbReference type="RefSeq" id="WP_237484461.1">
    <property type="nucleotide sequence ID" value="NZ_CAKLCM010000002.1"/>
</dbReference>
<protein>
    <recommendedName>
        <fullName evidence="3">DUF3080 domain-containing protein</fullName>
    </recommendedName>
</protein>
<sequence length="331" mass="38369">MRRVIGLLSLLLGLLGCTPEPEKNMQRYMQRLANVMNVEAEPLPASQLYPIPAKRVLAREATQMTVGLLESYQLRHCGLLQLVSERNSILGKVADPFRQYAYQMAFIDVAQRCVLSSELDTSLAEQIQTAIDVKQQELMPIHFSNLVWTSNAMRKQFSQQHWIEAQDIDNSALLISALNVLQMLSETENKQQHRHQLIQAQETIEKLPLVGSLLFSMENSIKQLTRLNQLINQHQHKIGCGKQRDTTQYRYMKNVFEQQYRQRIQPYLAEINQLYYRLAPVTAFLNQKTLSHQTNLEAIHLQFQSSIKNHVLAWKRLFERCEGTQLKLGNR</sequence>
<dbReference type="Pfam" id="PF11279">
    <property type="entry name" value="DUF3080"/>
    <property type="match status" value="1"/>
</dbReference>
<evidence type="ECO:0000313" key="2">
    <source>
        <dbReference type="Proteomes" id="UP000838160"/>
    </source>
</evidence>
<dbReference type="Proteomes" id="UP000838160">
    <property type="component" value="Unassembled WGS sequence"/>
</dbReference>